<dbReference type="GO" id="GO:0019120">
    <property type="term" value="F:hydrolase activity, acting on acid halide bonds, in C-halide compounds"/>
    <property type="evidence" value="ECO:0007669"/>
    <property type="project" value="InterPro"/>
</dbReference>
<dbReference type="SUPFAM" id="SSF56784">
    <property type="entry name" value="HAD-like"/>
    <property type="match status" value="1"/>
</dbReference>
<dbReference type="InterPro" id="IPR036412">
    <property type="entry name" value="HAD-like_sf"/>
</dbReference>
<dbReference type="AlphaFoldDB" id="A0A4R9BCD5"/>
<dbReference type="PANTHER" id="PTHR43316:SF3">
    <property type="entry name" value="HALOACID DEHALOGENASE, TYPE II (AFU_ORTHOLOGUE AFUA_2G07750)-RELATED"/>
    <property type="match status" value="1"/>
</dbReference>
<dbReference type="InterPro" id="IPR051540">
    <property type="entry name" value="S-2-haloacid_dehalogenase"/>
</dbReference>
<dbReference type="OrthoDB" id="3774052at2"/>
<comment type="similarity">
    <text evidence="1">Belongs to the HAD-like hydrolase superfamily. S-2-haloalkanoic acid dehalogenase family.</text>
</comment>
<evidence type="ECO:0000313" key="4">
    <source>
        <dbReference type="Proteomes" id="UP000298313"/>
    </source>
</evidence>
<dbReference type="EMBL" id="SOHH01000056">
    <property type="protein sequence ID" value="TFD79274.1"/>
    <property type="molecule type" value="Genomic_DNA"/>
</dbReference>
<dbReference type="Gene3D" id="1.10.150.240">
    <property type="entry name" value="Putative phosphatase, domain 2"/>
    <property type="match status" value="1"/>
</dbReference>
<dbReference type="InterPro" id="IPR006439">
    <property type="entry name" value="HAD-SF_hydro_IA"/>
</dbReference>
<protein>
    <submittedName>
        <fullName evidence="3">Haloacid dehalogenase type II</fullName>
    </submittedName>
</protein>
<gene>
    <name evidence="3" type="ORF">E3T48_06415</name>
</gene>
<dbReference type="Pfam" id="PF00702">
    <property type="entry name" value="Hydrolase"/>
    <property type="match status" value="1"/>
</dbReference>
<comment type="caution">
    <text evidence="3">The sequence shown here is derived from an EMBL/GenBank/DDBJ whole genome shotgun (WGS) entry which is preliminary data.</text>
</comment>
<organism evidence="3 4">
    <name type="scientific">Cryobacterium fucosi</name>
    <dbReference type="NCBI Taxonomy" id="1259157"/>
    <lineage>
        <taxon>Bacteria</taxon>
        <taxon>Bacillati</taxon>
        <taxon>Actinomycetota</taxon>
        <taxon>Actinomycetes</taxon>
        <taxon>Micrococcales</taxon>
        <taxon>Microbacteriaceae</taxon>
        <taxon>Cryobacterium</taxon>
    </lineage>
</organism>
<dbReference type="PRINTS" id="PR00413">
    <property type="entry name" value="HADHALOGNASE"/>
</dbReference>
<dbReference type="InterPro" id="IPR023214">
    <property type="entry name" value="HAD_sf"/>
</dbReference>
<sequence>MSPMADRFVDVGAPGLLARAWFAGLLRDGFALTATGTSEKFAMIATESLHENLAGLPLNRSVEDAVDHIMHGFAGLALHPDVAGAVRTLSASGFRLVTLSNGSSHVAEALFLAAGIREEFDMLLSVEDAAGWKPLRAAYEYAADACGVAPGRMLLTAVHPWDIHGAARAGLRTAWINRADATYPGYFTAPDITVSTLEELASILSSDV</sequence>
<accession>A0A4R9BCD5</accession>
<reference evidence="3 4" key="1">
    <citation type="submission" date="2019-03" db="EMBL/GenBank/DDBJ databases">
        <title>Genomics of glacier-inhabiting Cryobacterium strains.</title>
        <authorList>
            <person name="Liu Q."/>
            <person name="Xin Y.-H."/>
        </authorList>
    </citation>
    <scope>NUCLEOTIDE SEQUENCE [LARGE SCALE GENOMIC DNA]</scope>
    <source>
        <strain evidence="3 4">Hh4</strain>
    </source>
</reference>
<evidence type="ECO:0000313" key="3">
    <source>
        <dbReference type="EMBL" id="TFD79274.1"/>
    </source>
</evidence>
<dbReference type="NCBIfam" id="TIGR01428">
    <property type="entry name" value="HAD_type_II"/>
    <property type="match status" value="1"/>
</dbReference>
<dbReference type="Gene3D" id="3.40.50.1000">
    <property type="entry name" value="HAD superfamily/HAD-like"/>
    <property type="match status" value="1"/>
</dbReference>
<dbReference type="PANTHER" id="PTHR43316">
    <property type="entry name" value="HYDROLASE, HALOACID DELAHOGENASE-RELATED"/>
    <property type="match status" value="1"/>
</dbReference>
<name>A0A4R9BCD5_9MICO</name>
<keyword evidence="4" id="KW-1185">Reference proteome</keyword>
<proteinExistence type="inferred from homology"/>
<keyword evidence="2" id="KW-0378">Hydrolase</keyword>
<evidence type="ECO:0000256" key="2">
    <source>
        <dbReference type="ARBA" id="ARBA00022801"/>
    </source>
</evidence>
<dbReference type="InterPro" id="IPR006328">
    <property type="entry name" value="2-HAD"/>
</dbReference>
<evidence type="ECO:0000256" key="1">
    <source>
        <dbReference type="ARBA" id="ARBA00008106"/>
    </source>
</evidence>
<dbReference type="Proteomes" id="UP000298313">
    <property type="component" value="Unassembled WGS sequence"/>
</dbReference>
<dbReference type="InterPro" id="IPR023198">
    <property type="entry name" value="PGP-like_dom2"/>
</dbReference>